<sequence>MSSARLHPLPRPSFLGEDLNQLLLDGVGRVIILRQSKPEVQTQAKDYKLESAAEADLTIQTKEAFLDVRKRNKRQGVTEQLRSGRRDVRRDVTGAVPYLIKTWAGGARRRDSEIMQQKQKAADEKKTLQAGAK</sequence>
<feature type="region of interest" description="Disordered" evidence="1">
    <location>
        <begin position="110"/>
        <end position="133"/>
    </location>
</feature>
<comment type="caution">
    <text evidence="2">The sequence shown here is derived from an EMBL/GenBank/DDBJ whole genome shotgun (WGS) entry which is preliminary data.</text>
</comment>
<name>V8P619_OPHHA</name>
<organism evidence="2 3">
    <name type="scientific">Ophiophagus hannah</name>
    <name type="common">King cobra</name>
    <name type="synonym">Naja hannah</name>
    <dbReference type="NCBI Taxonomy" id="8665"/>
    <lineage>
        <taxon>Eukaryota</taxon>
        <taxon>Metazoa</taxon>
        <taxon>Chordata</taxon>
        <taxon>Craniata</taxon>
        <taxon>Vertebrata</taxon>
        <taxon>Euteleostomi</taxon>
        <taxon>Lepidosauria</taxon>
        <taxon>Squamata</taxon>
        <taxon>Bifurcata</taxon>
        <taxon>Unidentata</taxon>
        <taxon>Episquamata</taxon>
        <taxon>Toxicofera</taxon>
        <taxon>Serpentes</taxon>
        <taxon>Colubroidea</taxon>
        <taxon>Elapidae</taxon>
        <taxon>Elapinae</taxon>
        <taxon>Ophiophagus</taxon>
    </lineage>
</organism>
<accession>V8P619</accession>
<feature type="non-terminal residue" evidence="2">
    <location>
        <position position="1"/>
    </location>
</feature>
<dbReference type="OrthoDB" id="18018at2759"/>
<gene>
    <name evidence="2" type="primary">SERF1</name>
    <name evidence="2" type="ORF">L345_04237</name>
</gene>
<proteinExistence type="predicted"/>
<reference evidence="2 3" key="1">
    <citation type="journal article" date="2013" name="Proc. Natl. Acad. Sci. U.S.A.">
        <title>The king cobra genome reveals dynamic gene evolution and adaptation in the snake venom system.</title>
        <authorList>
            <person name="Vonk F.J."/>
            <person name="Casewell N.R."/>
            <person name="Henkel C.V."/>
            <person name="Heimberg A.M."/>
            <person name="Jansen H.J."/>
            <person name="McCleary R.J."/>
            <person name="Kerkkamp H.M."/>
            <person name="Vos R.A."/>
            <person name="Guerreiro I."/>
            <person name="Calvete J.J."/>
            <person name="Wuster W."/>
            <person name="Woods A.E."/>
            <person name="Logan J.M."/>
            <person name="Harrison R.A."/>
            <person name="Castoe T.A."/>
            <person name="de Koning A.P."/>
            <person name="Pollock D.D."/>
            <person name="Yandell M."/>
            <person name="Calderon D."/>
            <person name="Renjifo C."/>
            <person name="Currier R.B."/>
            <person name="Salgado D."/>
            <person name="Pla D."/>
            <person name="Sanz L."/>
            <person name="Hyder A.S."/>
            <person name="Ribeiro J.M."/>
            <person name="Arntzen J.W."/>
            <person name="van den Thillart G.E."/>
            <person name="Boetzer M."/>
            <person name="Pirovano W."/>
            <person name="Dirks R.P."/>
            <person name="Spaink H.P."/>
            <person name="Duboule D."/>
            <person name="McGlinn E."/>
            <person name="Kini R.M."/>
            <person name="Richardson M.K."/>
        </authorList>
    </citation>
    <scope>NUCLEOTIDE SEQUENCE</scope>
    <source>
        <tissue evidence="2">Blood</tissue>
    </source>
</reference>
<keyword evidence="3" id="KW-1185">Reference proteome</keyword>
<evidence type="ECO:0000313" key="3">
    <source>
        <dbReference type="Proteomes" id="UP000018936"/>
    </source>
</evidence>
<dbReference type="AlphaFoldDB" id="V8P619"/>
<evidence type="ECO:0000256" key="1">
    <source>
        <dbReference type="SAM" id="MobiDB-lite"/>
    </source>
</evidence>
<protein>
    <submittedName>
        <fullName evidence="2">Small EDRK-rich factor 1</fullName>
    </submittedName>
</protein>
<dbReference type="EMBL" id="AZIM01000651">
    <property type="protein sequence ID" value="ETE69974.1"/>
    <property type="molecule type" value="Genomic_DNA"/>
</dbReference>
<evidence type="ECO:0000313" key="2">
    <source>
        <dbReference type="EMBL" id="ETE69974.1"/>
    </source>
</evidence>
<dbReference type="Proteomes" id="UP000018936">
    <property type="component" value="Unassembled WGS sequence"/>
</dbReference>